<dbReference type="AlphaFoldDB" id="A0A919R5A4"/>
<comment type="caution">
    <text evidence="2">The sequence shown here is derived from an EMBL/GenBank/DDBJ whole genome shotgun (WGS) entry which is preliminary data.</text>
</comment>
<feature type="region of interest" description="Disordered" evidence="1">
    <location>
        <begin position="1"/>
        <end position="33"/>
    </location>
</feature>
<dbReference type="PROSITE" id="PS51257">
    <property type="entry name" value="PROKAR_LIPOPROTEIN"/>
    <property type="match status" value="1"/>
</dbReference>
<dbReference type="Proteomes" id="UP000655287">
    <property type="component" value="Unassembled WGS sequence"/>
</dbReference>
<feature type="compositionally biased region" description="Basic and acidic residues" evidence="1">
    <location>
        <begin position="95"/>
        <end position="109"/>
    </location>
</feature>
<keyword evidence="3" id="KW-1185">Reference proteome</keyword>
<evidence type="ECO:0000256" key="1">
    <source>
        <dbReference type="SAM" id="MobiDB-lite"/>
    </source>
</evidence>
<evidence type="ECO:0000313" key="2">
    <source>
        <dbReference type="EMBL" id="GII78661.1"/>
    </source>
</evidence>
<accession>A0A919R5A4</accession>
<reference evidence="2" key="1">
    <citation type="submission" date="2021-01" db="EMBL/GenBank/DDBJ databases">
        <title>Whole genome shotgun sequence of Sphaerisporangium rufum NBRC 109079.</title>
        <authorList>
            <person name="Komaki H."/>
            <person name="Tamura T."/>
        </authorList>
    </citation>
    <scope>NUCLEOTIDE SEQUENCE</scope>
    <source>
        <strain evidence="2">NBRC 109079</strain>
    </source>
</reference>
<dbReference type="EMBL" id="BOOU01000052">
    <property type="protein sequence ID" value="GII78661.1"/>
    <property type="molecule type" value="Genomic_DNA"/>
</dbReference>
<organism evidence="2 3">
    <name type="scientific">Sphaerisporangium rufum</name>
    <dbReference type="NCBI Taxonomy" id="1381558"/>
    <lineage>
        <taxon>Bacteria</taxon>
        <taxon>Bacillati</taxon>
        <taxon>Actinomycetota</taxon>
        <taxon>Actinomycetes</taxon>
        <taxon>Streptosporangiales</taxon>
        <taxon>Streptosporangiaceae</taxon>
        <taxon>Sphaerisporangium</taxon>
    </lineage>
</organism>
<proteinExistence type="predicted"/>
<protein>
    <submittedName>
        <fullName evidence="2">Uncharacterized protein</fullName>
    </submittedName>
</protein>
<feature type="compositionally biased region" description="Low complexity" evidence="1">
    <location>
        <begin position="15"/>
        <end position="25"/>
    </location>
</feature>
<name>A0A919R5A4_9ACTN</name>
<feature type="compositionally biased region" description="Gly residues" evidence="1">
    <location>
        <begin position="65"/>
        <end position="74"/>
    </location>
</feature>
<evidence type="ECO:0000313" key="3">
    <source>
        <dbReference type="Proteomes" id="UP000655287"/>
    </source>
</evidence>
<sequence>MISPRDMYQEVGCRTTSSATSPASTVIHQGGSGCTVVNRANRPLIVCRVHLLGERQEARPPDGPPGRGAGGGGARVHSLPRPAPSRARLGPGPVRECRERPGGPEKWEGELDYAKYRGDGLGMGDCAA</sequence>
<gene>
    <name evidence="2" type="ORF">Sru01_36430</name>
</gene>
<feature type="region of interest" description="Disordered" evidence="1">
    <location>
        <begin position="53"/>
        <end position="109"/>
    </location>
</feature>